<evidence type="ECO:0000313" key="2">
    <source>
        <dbReference type="EMBL" id="MEN2791471.1"/>
    </source>
</evidence>
<feature type="compositionally biased region" description="Basic and acidic residues" evidence="1">
    <location>
        <begin position="173"/>
        <end position="189"/>
    </location>
</feature>
<dbReference type="InterPro" id="IPR036388">
    <property type="entry name" value="WH-like_DNA-bd_sf"/>
</dbReference>
<dbReference type="SUPFAM" id="SSF46785">
    <property type="entry name" value="Winged helix' DNA-binding domain"/>
    <property type="match status" value="1"/>
</dbReference>
<dbReference type="RefSeq" id="WP_343890417.1">
    <property type="nucleotide sequence ID" value="NZ_BAAAEH010000032.1"/>
</dbReference>
<feature type="region of interest" description="Disordered" evidence="1">
    <location>
        <begin position="171"/>
        <end position="203"/>
    </location>
</feature>
<name>A0ABU9Y6T4_9SPHN</name>
<gene>
    <name evidence="2" type="ORF">ABC974_17680</name>
</gene>
<protein>
    <submittedName>
        <fullName evidence="2">MarR family winged helix-turn-helix transcriptional regulator</fullName>
    </submittedName>
</protein>
<keyword evidence="3" id="KW-1185">Reference proteome</keyword>
<proteinExistence type="predicted"/>
<reference evidence="2 3" key="1">
    <citation type="submission" date="2024-05" db="EMBL/GenBank/DDBJ databases">
        <authorList>
            <person name="Liu Q."/>
            <person name="Xin Y.-H."/>
        </authorList>
    </citation>
    <scope>NUCLEOTIDE SEQUENCE [LARGE SCALE GENOMIC DNA]</scope>
    <source>
        <strain evidence="2 3">CGMCC 1.10181</strain>
    </source>
</reference>
<organism evidence="2 3">
    <name type="scientific">Sphingomonas oligophenolica</name>
    <dbReference type="NCBI Taxonomy" id="301154"/>
    <lineage>
        <taxon>Bacteria</taxon>
        <taxon>Pseudomonadati</taxon>
        <taxon>Pseudomonadota</taxon>
        <taxon>Alphaproteobacteria</taxon>
        <taxon>Sphingomonadales</taxon>
        <taxon>Sphingomonadaceae</taxon>
        <taxon>Sphingomonas</taxon>
    </lineage>
</organism>
<dbReference type="InterPro" id="IPR036390">
    <property type="entry name" value="WH_DNA-bd_sf"/>
</dbReference>
<dbReference type="EMBL" id="JBDIME010000017">
    <property type="protein sequence ID" value="MEN2791471.1"/>
    <property type="molecule type" value="Genomic_DNA"/>
</dbReference>
<comment type="caution">
    <text evidence="2">The sequence shown here is derived from an EMBL/GenBank/DDBJ whole genome shotgun (WGS) entry which is preliminary data.</text>
</comment>
<evidence type="ECO:0000256" key="1">
    <source>
        <dbReference type="SAM" id="MobiDB-lite"/>
    </source>
</evidence>
<evidence type="ECO:0000313" key="3">
    <source>
        <dbReference type="Proteomes" id="UP001419910"/>
    </source>
</evidence>
<dbReference type="Gene3D" id="1.10.10.10">
    <property type="entry name" value="Winged helix-like DNA-binding domain superfamily/Winged helix DNA-binding domain"/>
    <property type="match status" value="1"/>
</dbReference>
<accession>A0ABU9Y6T4</accession>
<dbReference type="Proteomes" id="UP001419910">
    <property type="component" value="Unassembled WGS sequence"/>
</dbReference>
<sequence length="315" mass="33578">MRRSATGSGYSMGAPALIIADDGPEGRAAAEAILMAGGRALGRIGWQGAAGQLDRQGALGLVMVEAQRIDDALIKAVLPRIAALARDTDAPIVIALADHQIDLVSAGLGGTDARMLYAPGIVERAAAAAAALGARARDQLNDAGRDAEAARLRHLNQEVARIAETLARLTRNTGERSARRDDRPAERHTGLAPLQTGNGQSVTAREVRDAIRARRLRDQYFGRGLFEDPAWDMLLDLFAADLERTQVSVSSLCIAAAVAPTTALRWIAKMSEAGLFERHADPFDKRRAFMALSDKARAGMHGYFATIKQAELPGA</sequence>